<organism evidence="7 8">
    <name type="scientific">Raphidocelis subcapitata</name>
    <dbReference type="NCBI Taxonomy" id="307507"/>
    <lineage>
        <taxon>Eukaryota</taxon>
        <taxon>Viridiplantae</taxon>
        <taxon>Chlorophyta</taxon>
        <taxon>core chlorophytes</taxon>
        <taxon>Chlorophyceae</taxon>
        <taxon>CS clade</taxon>
        <taxon>Sphaeropleales</taxon>
        <taxon>Selenastraceae</taxon>
        <taxon>Raphidocelis</taxon>
    </lineage>
</organism>
<keyword evidence="8" id="KW-1185">Reference proteome</keyword>
<dbReference type="PROSITE" id="PS50176">
    <property type="entry name" value="ARM_REPEAT"/>
    <property type="match status" value="1"/>
</dbReference>
<dbReference type="InterPro" id="IPR002893">
    <property type="entry name" value="Znf_MYND"/>
</dbReference>
<comment type="caution">
    <text evidence="7">The sequence shown here is derived from an EMBL/GenBank/DDBJ whole genome shotgun (WGS) entry which is preliminary data.</text>
</comment>
<dbReference type="AlphaFoldDB" id="A0A2V0NP90"/>
<proteinExistence type="predicted"/>
<reference evidence="7 8" key="1">
    <citation type="journal article" date="2018" name="Sci. Rep.">
        <title>Raphidocelis subcapitata (=Pseudokirchneriella subcapitata) provides an insight into genome evolution and environmental adaptations in the Sphaeropleales.</title>
        <authorList>
            <person name="Suzuki S."/>
            <person name="Yamaguchi H."/>
            <person name="Nakajima N."/>
            <person name="Kawachi M."/>
        </authorList>
    </citation>
    <scope>NUCLEOTIDE SEQUENCE [LARGE SCALE GENOMIC DNA]</scope>
    <source>
        <strain evidence="7 8">NIES-35</strain>
    </source>
</reference>
<dbReference type="GO" id="GO:0008270">
    <property type="term" value="F:zinc ion binding"/>
    <property type="evidence" value="ECO:0007669"/>
    <property type="project" value="UniProtKB-KW"/>
</dbReference>
<feature type="domain" description="MYND-type" evidence="6">
    <location>
        <begin position="680"/>
        <end position="729"/>
    </location>
</feature>
<evidence type="ECO:0000256" key="1">
    <source>
        <dbReference type="ARBA" id="ARBA00022723"/>
    </source>
</evidence>
<evidence type="ECO:0000256" key="4">
    <source>
        <dbReference type="PROSITE-ProRule" id="PRU00134"/>
    </source>
</evidence>
<evidence type="ECO:0000256" key="3">
    <source>
        <dbReference type="ARBA" id="ARBA00022833"/>
    </source>
</evidence>
<dbReference type="SUPFAM" id="SSF48371">
    <property type="entry name" value="ARM repeat"/>
    <property type="match status" value="2"/>
</dbReference>
<dbReference type="InParanoid" id="A0A2V0NP90"/>
<dbReference type="InterPro" id="IPR016024">
    <property type="entry name" value="ARM-type_fold"/>
</dbReference>
<dbReference type="EMBL" id="BDRX01000010">
    <property type="protein sequence ID" value="GBF89416.1"/>
    <property type="molecule type" value="Genomic_DNA"/>
</dbReference>
<evidence type="ECO:0000256" key="5">
    <source>
        <dbReference type="PROSITE-ProRule" id="PRU00259"/>
    </source>
</evidence>
<dbReference type="Pfam" id="PF01753">
    <property type="entry name" value="zf-MYND"/>
    <property type="match status" value="1"/>
</dbReference>
<keyword evidence="2 4" id="KW-0863">Zinc-finger</keyword>
<dbReference type="Gene3D" id="1.25.10.10">
    <property type="entry name" value="Leucine-rich Repeat Variant"/>
    <property type="match status" value="3"/>
</dbReference>
<evidence type="ECO:0000259" key="6">
    <source>
        <dbReference type="PROSITE" id="PS50865"/>
    </source>
</evidence>
<dbReference type="PROSITE" id="PS50865">
    <property type="entry name" value="ZF_MYND_2"/>
    <property type="match status" value="1"/>
</dbReference>
<dbReference type="Proteomes" id="UP000247498">
    <property type="component" value="Unassembled WGS sequence"/>
</dbReference>
<protein>
    <recommendedName>
        <fullName evidence="6">MYND-type domain-containing protein</fullName>
    </recommendedName>
</protein>
<dbReference type="InterPro" id="IPR011989">
    <property type="entry name" value="ARM-like"/>
</dbReference>
<gene>
    <name evidence="7" type="ORF">Rsub_01988</name>
</gene>
<evidence type="ECO:0000313" key="8">
    <source>
        <dbReference type="Proteomes" id="UP000247498"/>
    </source>
</evidence>
<evidence type="ECO:0000313" key="7">
    <source>
        <dbReference type="EMBL" id="GBF89416.1"/>
    </source>
</evidence>
<keyword evidence="1" id="KW-0479">Metal-binding</keyword>
<name>A0A2V0NP90_9CHLO</name>
<sequence length="747" mass="73172">MSRPSPSAPDIPRLIEQLSSADASTAAAAVQCAARAAAGNDRNALRLARGGAVPAIVRALQSPIEDVAHNAAAVLGCMARVAPDLVAEAAGSALVAALTSWMDSDVAANVVAVIGELAQCNPSRVSAEPGALQELASALRSTKDMTVGNATAALGCCARASPGIACLVASTPGALAGLCAAVTSDRDPPVISSAMCALMEIADTGGADAAVRVLSTPGAAAALTRTLHSGELCLARAAANVLNGAFKAGPEHARAAATPALIVALASAAGSEGLDLNCIGALGSIASASPQLALRVADAPGVEAALLAALTGSDALVGANAARALSYIADVDVERVARLVSAVPAALPAISSLLQSTDTIGITASIRLLAKLAHHDRTLVAGLLDLPGAPLQALATALRGADDHSAFCAGAVLSFLVEGSAAQAQRVLSAPGVMQAVIAATSHSHQPVIACALGIVRAAAHFDSGYATRLTRASEMLGRLAAGEGVLPALAAAIQRGGDAARDSISVLAAVALVGEERLVRLLSAAEGAIPALVSAVRSSADVEIARLGACALGKIVTTSPQDLGRSVLDAGAAEAAVQAMARGSAHVMASLAILEVLLAVDAAKVAAVLASTLPPPVTATTIRARAVLASAPLSLGSAAVEALAHAAEAAATLRARVAALEALASAAAVEADAARPRACAGCGLQGNTAGAGRLRPCAGCGGKGPAGCVLYCGADCQRAHWPAHKAYCKRAAAAAAERSAPGGDAA</sequence>
<keyword evidence="3" id="KW-0862">Zinc</keyword>
<evidence type="ECO:0000256" key="2">
    <source>
        <dbReference type="ARBA" id="ARBA00022771"/>
    </source>
</evidence>
<dbReference type="SUPFAM" id="SSF144232">
    <property type="entry name" value="HIT/MYND zinc finger-like"/>
    <property type="match status" value="1"/>
</dbReference>
<dbReference type="OrthoDB" id="550206at2759"/>
<feature type="repeat" description="ARM" evidence="5">
    <location>
        <begin position="51"/>
        <end position="79"/>
    </location>
</feature>
<dbReference type="Gene3D" id="6.10.140.2220">
    <property type="match status" value="1"/>
</dbReference>
<dbReference type="InterPro" id="IPR000225">
    <property type="entry name" value="Armadillo"/>
</dbReference>
<accession>A0A2V0NP90</accession>